<keyword evidence="1" id="KW-0732">Signal</keyword>
<comment type="caution">
    <text evidence="2">The sequence shown here is derived from an EMBL/GenBank/DDBJ whole genome shotgun (WGS) entry which is preliminary data.</text>
</comment>
<evidence type="ECO:0000313" key="3">
    <source>
        <dbReference type="Proteomes" id="UP000321513"/>
    </source>
</evidence>
<protein>
    <recommendedName>
        <fullName evidence="4">Lipoprotein</fullName>
    </recommendedName>
</protein>
<dbReference type="EMBL" id="BJYT01000007">
    <property type="protein sequence ID" value="GEO09605.1"/>
    <property type="molecule type" value="Genomic_DNA"/>
</dbReference>
<accession>A0A512BCH9</accession>
<sequence length="254" mass="27712">MTKSATLAATVLVAILFNACSPFRISVSNELSAAAEMPVKGKNGIMINQKLSFGEYRTEKINRSWTEGNSINGGAMKVLWATYSQKKQSIHFSLKDTVNNRSEVFCLAKTRSEDWTVGESPNSLFNIMGDLLGVGGKSDNTFAVNIYLSKEPAPWELMLDVQKAQANSKRYVGFLAQNKDNYYTLHPITSVEKNGKKGSIPIGSVGYEIRSKGGVALAAVSLMDQGKVYIGATDPKERFLLANACSALLLHEVM</sequence>
<feature type="chain" id="PRO_5022088993" description="Lipoprotein" evidence="1">
    <location>
        <begin position="20"/>
        <end position="254"/>
    </location>
</feature>
<keyword evidence="3" id="KW-1185">Reference proteome</keyword>
<proteinExistence type="predicted"/>
<feature type="signal peptide" evidence="1">
    <location>
        <begin position="1"/>
        <end position="19"/>
    </location>
</feature>
<organism evidence="2 3">
    <name type="scientific">Segetibacter aerophilus</name>
    <dbReference type="NCBI Taxonomy" id="670293"/>
    <lineage>
        <taxon>Bacteria</taxon>
        <taxon>Pseudomonadati</taxon>
        <taxon>Bacteroidota</taxon>
        <taxon>Chitinophagia</taxon>
        <taxon>Chitinophagales</taxon>
        <taxon>Chitinophagaceae</taxon>
        <taxon>Segetibacter</taxon>
    </lineage>
</organism>
<dbReference type="OrthoDB" id="1420435at2"/>
<evidence type="ECO:0000256" key="1">
    <source>
        <dbReference type="SAM" id="SignalP"/>
    </source>
</evidence>
<evidence type="ECO:0008006" key="4">
    <source>
        <dbReference type="Google" id="ProtNLM"/>
    </source>
</evidence>
<dbReference type="Proteomes" id="UP000321513">
    <property type="component" value="Unassembled WGS sequence"/>
</dbReference>
<reference evidence="2 3" key="1">
    <citation type="submission" date="2019-07" db="EMBL/GenBank/DDBJ databases">
        <title>Whole genome shotgun sequence of Segetibacter aerophilus NBRC 106135.</title>
        <authorList>
            <person name="Hosoyama A."/>
            <person name="Uohara A."/>
            <person name="Ohji S."/>
            <person name="Ichikawa N."/>
        </authorList>
    </citation>
    <scope>NUCLEOTIDE SEQUENCE [LARGE SCALE GENOMIC DNA]</scope>
    <source>
        <strain evidence="2 3">NBRC 106135</strain>
    </source>
</reference>
<dbReference type="RefSeq" id="WP_147203728.1">
    <property type="nucleotide sequence ID" value="NZ_BJYT01000007.1"/>
</dbReference>
<dbReference type="AlphaFoldDB" id="A0A512BCH9"/>
<gene>
    <name evidence="2" type="ORF">SAE01_21010</name>
</gene>
<name>A0A512BCH9_9BACT</name>
<evidence type="ECO:0000313" key="2">
    <source>
        <dbReference type="EMBL" id="GEO09605.1"/>
    </source>
</evidence>